<sequence length="113" mass="12897">MSNGSNIDTSKLGYNSSQRKRAILIVIVILTFFGVGFYYNSTVDSLPKCNSTKVMKALEDMLIPGTTVKNPEQYDLDTDSVTRFCRVTLNDQIYSYKVNWYSENKDKIIVSFQ</sequence>
<feature type="transmembrane region" description="Helical" evidence="1">
    <location>
        <begin position="21"/>
        <end position="39"/>
    </location>
</feature>
<comment type="caution">
    <text evidence="2">The sequence shown here is derived from an EMBL/GenBank/DDBJ whole genome shotgun (WGS) entry which is preliminary data.</text>
</comment>
<proteinExistence type="predicted"/>
<gene>
    <name evidence="2" type="ORF">PN925_001202</name>
</gene>
<dbReference type="AlphaFoldDB" id="A0AAI9HRQ4"/>
<dbReference type="EMBL" id="ABKJEP030000009">
    <property type="protein sequence ID" value="EMO9455857.1"/>
    <property type="molecule type" value="Genomic_DNA"/>
</dbReference>
<accession>A0AAI9HRQ4</accession>
<protein>
    <submittedName>
        <fullName evidence="2">Uncharacterized protein</fullName>
    </submittedName>
</protein>
<keyword evidence="1" id="KW-0472">Membrane</keyword>
<keyword evidence="1" id="KW-0812">Transmembrane</keyword>
<reference evidence="2" key="1">
    <citation type="submission" date="2024-02" db="EMBL/GenBank/DDBJ databases">
        <authorList>
            <consortium name="Clinical and Environmental Microbiology Branch: Whole genome sequencing antimicrobial resistance pathogens in the healthcare setting"/>
        </authorList>
    </citation>
    <scope>NUCLEOTIDE SEQUENCE</scope>
    <source>
        <strain evidence="2">2023KU-00017</strain>
    </source>
</reference>
<organism evidence="2">
    <name type="scientific">Morganella morganii</name>
    <name type="common">Proteus morganii</name>
    <dbReference type="NCBI Taxonomy" id="582"/>
    <lineage>
        <taxon>Bacteria</taxon>
        <taxon>Pseudomonadati</taxon>
        <taxon>Pseudomonadota</taxon>
        <taxon>Gammaproteobacteria</taxon>
        <taxon>Enterobacterales</taxon>
        <taxon>Morganellaceae</taxon>
        <taxon>Morganella</taxon>
    </lineage>
</organism>
<evidence type="ECO:0000313" key="2">
    <source>
        <dbReference type="EMBL" id="EMO9455857.1"/>
    </source>
</evidence>
<name>A0AAI9HRQ4_MORMO</name>
<keyword evidence="1" id="KW-1133">Transmembrane helix</keyword>
<evidence type="ECO:0000256" key="1">
    <source>
        <dbReference type="SAM" id="Phobius"/>
    </source>
</evidence>